<dbReference type="SUPFAM" id="SSF56672">
    <property type="entry name" value="DNA/RNA polymerases"/>
    <property type="match status" value="1"/>
</dbReference>
<dbReference type="EMBL" id="JAUUTY010000007">
    <property type="protein sequence ID" value="KAK1610549.1"/>
    <property type="molecule type" value="Genomic_DNA"/>
</dbReference>
<proteinExistence type="predicted"/>
<dbReference type="Pfam" id="PF03372">
    <property type="entry name" value="Exo_endo_phos"/>
    <property type="match status" value="1"/>
</dbReference>
<evidence type="ECO:0000259" key="3">
    <source>
        <dbReference type="Pfam" id="PF13966"/>
    </source>
</evidence>
<dbReference type="GO" id="GO:0003824">
    <property type="term" value="F:catalytic activity"/>
    <property type="evidence" value="ECO:0007669"/>
    <property type="project" value="InterPro"/>
</dbReference>
<gene>
    <name evidence="4" type="ORF">QYE76_034222</name>
</gene>
<dbReference type="SUPFAM" id="SSF56219">
    <property type="entry name" value="DNase I-like"/>
    <property type="match status" value="1"/>
</dbReference>
<dbReference type="InterPro" id="IPR005135">
    <property type="entry name" value="Endo/exonuclease/phosphatase"/>
</dbReference>
<evidence type="ECO:0000313" key="5">
    <source>
        <dbReference type="Proteomes" id="UP001231189"/>
    </source>
</evidence>
<feature type="domain" description="Endonuclease/exonuclease/phosphatase" evidence="2">
    <location>
        <begin position="7"/>
        <end position="227"/>
    </location>
</feature>
<dbReference type="Pfam" id="PF13966">
    <property type="entry name" value="zf-RVT"/>
    <property type="match status" value="1"/>
</dbReference>
<sequence length="1028" mass="115217">MRFVTESWNVRGLGDEDKCISVFADLSTARPSLLALQESKLGELTAAKAASFLPPSIRSHRAVDAVGTSGGLVSAWDQNLFSLTSDFASRHVLSLDLAFVDDGTSIRFSNVYAPCDRADKALFLELLASHDPGHDVPWIIAGDFNLTRDPADRNNDNFSLSEATMFNDAINNLCLFELPLTDRNYTWSNRRDVPTLVRLDRVFINHAWNLVFPSSTLSSLARDTSDHVPLIATISTLIPKRGYFRYDTAWSLHASFKNLIRTSWGGTSRSDPTSQIVARLRQCRFRCKAWAKRSSPSLQREKDCRLLITLLDLLEEDRPLSFSENHLRSLTMDALHLAIKERALYWRLRAKVRFALDGDENTKFFHASATCRLRRNSIPALEVEGISVTTHAEKASLLKGYYVSLLGTVAPTTWRFSLESLYPNAIPLSPALCAPFSREEIHRAFVAMNKLSSPGPDGFGPSFFHTFWDTVSADVFAVFDSFFDGSIDLTRINRAFLVLLPKSDGANTPSQFRPISLQNCIVKAITKVLTTRLQSAIHSLVDADQTGFLSGRRISENIVYAADIIRCCHLRKAPTIVFKIDFKKAFDSVNWVSLLAILRARGFEEKWCEWMARILSTGHTAVLLNGVPGDWIRCRNGLRQGDPLSPYLFIIVADVLQRLIRKAFSDNRLFHPSPLLPRAPSCNMPTILSLFEGGFGVKDLHRQNRCLLLNFVHKLHQTDPLPWKDWFRQHSRQDLGDATSSPSFIDKIVRECLPLYRAITRVSVVSGTSTAFWLDKWLPGMPLADQYHALFSHVTRPHASVATVISSGFSLQPRLSGAAERELRDVATLVGSVALGDGQDLRCIDSPSAPPFSSREAYRMLSPRHAKDVSACTSWGLLLPAKVRVFSYLADIDRLSTRSNLFYKNCAPSDVCAACPSTETGRHLFFDCSLAAEVWVRLGVTVPADRFSFWDLPPPPGTPTHIWHAGVATILWSIWKARNDLVFNAKTSSASIVLRRAGDDLATWRWRYKIHDRGRLDTLRSFLLSATM</sequence>
<feature type="domain" description="Reverse transcriptase" evidence="1">
    <location>
        <begin position="501"/>
        <end position="664"/>
    </location>
</feature>
<dbReference type="PANTHER" id="PTHR19446">
    <property type="entry name" value="REVERSE TRANSCRIPTASES"/>
    <property type="match status" value="1"/>
</dbReference>
<feature type="domain" description="Reverse transcriptase zinc-binding" evidence="3">
    <location>
        <begin position="852"/>
        <end position="935"/>
    </location>
</feature>
<keyword evidence="5" id="KW-1185">Reference proteome</keyword>
<dbReference type="InterPro" id="IPR043502">
    <property type="entry name" value="DNA/RNA_pol_sf"/>
</dbReference>
<dbReference type="Pfam" id="PF00078">
    <property type="entry name" value="RVT_1"/>
    <property type="match status" value="1"/>
</dbReference>
<dbReference type="Proteomes" id="UP001231189">
    <property type="component" value="Unassembled WGS sequence"/>
</dbReference>
<evidence type="ECO:0008006" key="6">
    <source>
        <dbReference type="Google" id="ProtNLM"/>
    </source>
</evidence>
<accession>A0AAD8VL04</accession>
<comment type="caution">
    <text evidence="4">The sequence shown here is derived from an EMBL/GenBank/DDBJ whole genome shotgun (WGS) entry which is preliminary data.</text>
</comment>
<evidence type="ECO:0000313" key="4">
    <source>
        <dbReference type="EMBL" id="KAK1610549.1"/>
    </source>
</evidence>
<organism evidence="4 5">
    <name type="scientific">Lolium multiflorum</name>
    <name type="common">Italian ryegrass</name>
    <name type="synonym">Lolium perenne subsp. multiflorum</name>
    <dbReference type="NCBI Taxonomy" id="4521"/>
    <lineage>
        <taxon>Eukaryota</taxon>
        <taxon>Viridiplantae</taxon>
        <taxon>Streptophyta</taxon>
        <taxon>Embryophyta</taxon>
        <taxon>Tracheophyta</taxon>
        <taxon>Spermatophyta</taxon>
        <taxon>Magnoliopsida</taxon>
        <taxon>Liliopsida</taxon>
        <taxon>Poales</taxon>
        <taxon>Poaceae</taxon>
        <taxon>BOP clade</taxon>
        <taxon>Pooideae</taxon>
        <taxon>Poodae</taxon>
        <taxon>Poeae</taxon>
        <taxon>Poeae Chloroplast Group 2 (Poeae type)</taxon>
        <taxon>Loliodinae</taxon>
        <taxon>Loliinae</taxon>
        <taxon>Lolium</taxon>
    </lineage>
</organism>
<dbReference type="AlphaFoldDB" id="A0AAD8VL04"/>
<dbReference type="InterPro" id="IPR036691">
    <property type="entry name" value="Endo/exonu/phosph_ase_sf"/>
</dbReference>
<dbReference type="CDD" id="cd01650">
    <property type="entry name" value="RT_nLTR_like"/>
    <property type="match status" value="1"/>
</dbReference>
<protein>
    <recommendedName>
        <fullName evidence="6">Reverse transcriptase domain-containing protein</fullName>
    </recommendedName>
</protein>
<dbReference type="Gene3D" id="3.60.10.10">
    <property type="entry name" value="Endonuclease/exonuclease/phosphatase"/>
    <property type="match status" value="1"/>
</dbReference>
<reference evidence="4" key="1">
    <citation type="submission" date="2023-07" db="EMBL/GenBank/DDBJ databases">
        <title>A chromosome-level genome assembly of Lolium multiflorum.</title>
        <authorList>
            <person name="Chen Y."/>
            <person name="Copetti D."/>
            <person name="Kolliker R."/>
            <person name="Studer B."/>
        </authorList>
    </citation>
    <scope>NUCLEOTIDE SEQUENCE</scope>
    <source>
        <strain evidence="4">02402/16</strain>
        <tissue evidence="4">Leaf</tissue>
    </source>
</reference>
<dbReference type="InterPro" id="IPR026960">
    <property type="entry name" value="RVT-Znf"/>
</dbReference>
<evidence type="ECO:0000259" key="1">
    <source>
        <dbReference type="Pfam" id="PF00078"/>
    </source>
</evidence>
<name>A0AAD8VL04_LOLMU</name>
<evidence type="ECO:0000259" key="2">
    <source>
        <dbReference type="Pfam" id="PF03372"/>
    </source>
</evidence>
<dbReference type="InterPro" id="IPR000477">
    <property type="entry name" value="RT_dom"/>
</dbReference>